<evidence type="ECO:0000313" key="2">
    <source>
        <dbReference type="Proteomes" id="UP000018144"/>
    </source>
</evidence>
<organism evidence="1 2">
    <name type="scientific">Pyronema omphalodes (strain CBS 100304)</name>
    <name type="common">Pyronema confluens</name>
    <dbReference type="NCBI Taxonomy" id="1076935"/>
    <lineage>
        <taxon>Eukaryota</taxon>
        <taxon>Fungi</taxon>
        <taxon>Dikarya</taxon>
        <taxon>Ascomycota</taxon>
        <taxon>Pezizomycotina</taxon>
        <taxon>Pezizomycetes</taxon>
        <taxon>Pezizales</taxon>
        <taxon>Pyronemataceae</taxon>
        <taxon>Pyronema</taxon>
    </lineage>
</organism>
<sequence>MMDEWEEGGGKLVGEKYGGMRYGRDMLDEQDEHLLRGGRWRKASRFRKLRRLLAMCWSSHGEDRYGLRQRRAIAMSCTCTLSAPRRAVLLSWFCASGSYAESRQYAS</sequence>
<accession>U4KTY2</accession>
<name>U4KTY2_PYROM</name>
<dbReference type="EMBL" id="HF935208">
    <property type="protein sequence ID" value="CCX04563.1"/>
    <property type="molecule type" value="Genomic_DNA"/>
</dbReference>
<evidence type="ECO:0000313" key="1">
    <source>
        <dbReference type="EMBL" id="CCX04563.1"/>
    </source>
</evidence>
<dbReference type="Proteomes" id="UP000018144">
    <property type="component" value="Unassembled WGS sequence"/>
</dbReference>
<gene>
    <name evidence="1" type="ORF">PCON_02743</name>
</gene>
<proteinExistence type="predicted"/>
<protein>
    <submittedName>
        <fullName evidence="1">Uncharacterized protein</fullName>
    </submittedName>
</protein>
<reference evidence="1 2" key="1">
    <citation type="journal article" date="2013" name="PLoS Genet.">
        <title>The genome and development-dependent transcriptomes of Pyronema confluens: a window into fungal evolution.</title>
        <authorList>
            <person name="Traeger S."/>
            <person name="Altegoer F."/>
            <person name="Freitag M."/>
            <person name="Gabaldon T."/>
            <person name="Kempken F."/>
            <person name="Kumar A."/>
            <person name="Marcet-Houben M."/>
            <person name="Poggeler S."/>
            <person name="Stajich J.E."/>
            <person name="Nowrousian M."/>
        </authorList>
    </citation>
    <scope>NUCLEOTIDE SEQUENCE [LARGE SCALE GENOMIC DNA]</scope>
    <source>
        <strain evidence="2">CBS 100304</strain>
        <tissue evidence="1">Vegetative mycelium</tissue>
    </source>
</reference>
<dbReference type="AlphaFoldDB" id="U4KTY2"/>
<keyword evidence="2" id="KW-1185">Reference proteome</keyword>